<feature type="chain" id="PRO_5045800944" evidence="1">
    <location>
        <begin position="21"/>
        <end position="140"/>
    </location>
</feature>
<comment type="caution">
    <text evidence="2">The sequence shown here is derived from an EMBL/GenBank/DDBJ whole genome shotgun (WGS) entry which is preliminary data.</text>
</comment>
<dbReference type="EMBL" id="JAPDFL010000001">
    <property type="protein sequence ID" value="MCW1932182.1"/>
    <property type="molecule type" value="Genomic_DNA"/>
</dbReference>
<organism evidence="2 3">
    <name type="scientific">Pararhodobacter zhoushanensis</name>
    <dbReference type="NCBI Taxonomy" id="2479545"/>
    <lineage>
        <taxon>Bacteria</taxon>
        <taxon>Pseudomonadati</taxon>
        <taxon>Pseudomonadota</taxon>
        <taxon>Alphaproteobacteria</taxon>
        <taxon>Rhodobacterales</taxon>
        <taxon>Paracoccaceae</taxon>
        <taxon>Pararhodobacter</taxon>
    </lineage>
</organism>
<evidence type="ECO:0000313" key="2">
    <source>
        <dbReference type="EMBL" id="MCW1932182.1"/>
    </source>
</evidence>
<gene>
    <name evidence="2" type="ORF">OKW52_07885</name>
</gene>
<feature type="signal peptide" evidence="1">
    <location>
        <begin position="1"/>
        <end position="20"/>
    </location>
</feature>
<dbReference type="Proteomes" id="UP001208938">
    <property type="component" value="Unassembled WGS sequence"/>
</dbReference>
<keyword evidence="1" id="KW-0732">Signal</keyword>
<evidence type="ECO:0000256" key="1">
    <source>
        <dbReference type="SAM" id="SignalP"/>
    </source>
</evidence>
<protein>
    <submittedName>
        <fullName evidence="2">Uncharacterized protein</fullName>
    </submittedName>
</protein>
<name>A0ABT3GXE2_9RHOB</name>
<accession>A0ABT3GXE2</accession>
<sequence length="140" mass="15396">MRLIYALAAVAALFVTPVQALDCSGGRYIADAEVAPTAAMGRIMRATQFAWDGGSRIMFACNLTNGGSRDFEQYWNIYAREFSAEFAGLCLMLTGVDGRAWYSCATATAVERARNATRGSRDFSLRFSEWQPGLRANVTR</sequence>
<evidence type="ECO:0000313" key="3">
    <source>
        <dbReference type="Proteomes" id="UP001208938"/>
    </source>
</evidence>
<dbReference type="RefSeq" id="WP_264505212.1">
    <property type="nucleotide sequence ID" value="NZ_JAPDFL010000001.1"/>
</dbReference>
<keyword evidence="3" id="KW-1185">Reference proteome</keyword>
<reference evidence="2 3" key="1">
    <citation type="submission" date="2022-10" db="EMBL/GenBank/DDBJ databases">
        <title>Pararhodobacter sp. nov., isolated from marine algae.</title>
        <authorList>
            <person name="Choi B.J."/>
            <person name="Kim J.M."/>
            <person name="Lee J.K."/>
            <person name="Choi D.G."/>
            <person name="Jeon C.O."/>
        </authorList>
    </citation>
    <scope>NUCLEOTIDE SEQUENCE [LARGE SCALE GENOMIC DNA]</scope>
    <source>
        <strain evidence="2 3">ZQ420</strain>
    </source>
</reference>
<proteinExistence type="predicted"/>